<comment type="similarity">
    <text evidence="2">Belongs to the dihydrofolate reductase family.</text>
</comment>
<organism evidence="8 9">
    <name type="scientific">Anaerococcus kampingae</name>
    <dbReference type="NCBI Taxonomy" id="3115614"/>
    <lineage>
        <taxon>Bacteria</taxon>
        <taxon>Bacillati</taxon>
        <taxon>Bacillota</taxon>
        <taxon>Tissierellia</taxon>
        <taxon>Tissierellales</taxon>
        <taxon>Peptoniphilaceae</taxon>
        <taxon>Anaerococcus</taxon>
    </lineage>
</organism>
<evidence type="ECO:0000313" key="9">
    <source>
        <dbReference type="Proteomes" id="UP001637994"/>
    </source>
</evidence>
<evidence type="ECO:0000259" key="7">
    <source>
        <dbReference type="PROSITE" id="PS51330"/>
    </source>
</evidence>
<dbReference type="CDD" id="cd00209">
    <property type="entry name" value="DHFR"/>
    <property type="match status" value="1"/>
</dbReference>
<dbReference type="Proteomes" id="UP001637994">
    <property type="component" value="Unassembled WGS sequence"/>
</dbReference>
<sequence>MKVILAVDKNWAIGKDNKMLYDIKTDLAHFKNTTMGSVLIMGRKTFDSMGRALPGRENLILSRDKNLKREGARVFNDLESLLSYIKNLDKETFLIGGAELVDLLIDYCDGAIITKIDATRPAEIFLHNFDTDPNFRIKSESDPIFENGLSFKYVEYERIKNER</sequence>
<dbReference type="EC" id="1.5.1.3" evidence="3"/>
<dbReference type="GO" id="GO:0004146">
    <property type="term" value="F:dihydrofolate reductase activity"/>
    <property type="evidence" value="ECO:0007669"/>
    <property type="project" value="UniProtKB-EC"/>
</dbReference>
<dbReference type="InterPro" id="IPR001796">
    <property type="entry name" value="DHFR_dom"/>
</dbReference>
<dbReference type="Gene3D" id="3.40.430.10">
    <property type="entry name" value="Dihydrofolate Reductase, subunit A"/>
    <property type="match status" value="1"/>
</dbReference>
<dbReference type="InterPro" id="IPR012259">
    <property type="entry name" value="DHFR"/>
</dbReference>
<dbReference type="PROSITE" id="PS51330">
    <property type="entry name" value="DHFR_2"/>
    <property type="match status" value="1"/>
</dbReference>
<dbReference type="PANTHER" id="PTHR48069:SF3">
    <property type="entry name" value="DIHYDROFOLATE REDUCTASE"/>
    <property type="match status" value="1"/>
</dbReference>
<feature type="domain" description="DHFR" evidence="7">
    <location>
        <begin position="1"/>
        <end position="158"/>
    </location>
</feature>
<evidence type="ECO:0000256" key="5">
    <source>
        <dbReference type="ARBA" id="ARBA00022857"/>
    </source>
</evidence>
<keyword evidence="4" id="KW-0554">One-carbon metabolism</keyword>
<evidence type="ECO:0000256" key="2">
    <source>
        <dbReference type="ARBA" id="ARBA00009539"/>
    </source>
</evidence>
<accession>A0ABW9MFE3</accession>
<protein>
    <recommendedName>
        <fullName evidence="3">dihydrofolate reductase</fullName>
        <ecNumber evidence="3">1.5.1.3</ecNumber>
    </recommendedName>
</protein>
<keyword evidence="6 8" id="KW-0560">Oxidoreductase</keyword>
<keyword evidence="5" id="KW-0521">NADP</keyword>
<comment type="pathway">
    <text evidence="1">Cofactor biosynthesis; tetrahydrofolate biosynthesis; 5,6,7,8-tetrahydrofolate from 7,8-dihydrofolate: step 1/1.</text>
</comment>
<evidence type="ECO:0000256" key="1">
    <source>
        <dbReference type="ARBA" id="ARBA00004903"/>
    </source>
</evidence>
<dbReference type="InterPro" id="IPR024072">
    <property type="entry name" value="DHFR-like_dom_sf"/>
</dbReference>
<gene>
    <name evidence="8" type="ORF">ACCQ42_09755</name>
</gene>
<evidence type="ECO:0000256" key="6">
    <source>
        <dbReference type="ARBA" id="ARBA00023002"/>
    </source>
</evidence>
<dbReference type="RefSeq" id="WP_410036026.1">
    <property type="nucleotide sequence ID" value="NZ_JBGMEF010000047.1"/>
</dbReference>
<name>A0ABW9MFE3_9FIRM</name>
<proteinExistence type="inferred from homology"/>
<dbReference type="Pfam" id="PF00186">
    <property type="entry name" value="DHFR_1"/>
    <property type="match status" value="1"/>
</dbReference>
<comment type="caution">
    <text evidence="8">The sequence shown here is derived from an EMBL/GenBank/DDBJ whole genome shotgun (WGS) entry which is preliminary data.</text>
</comment>
<dbReference type="EMBL" id="JBGMEF010000047">
    <property type="protein sequence ID" value="MFO3668037.1"/>
    <property type="molecule type" value="Genomic_DNA"/>
</dbReference>
<reference evidence="8 9" key="1">
    <citation type="journal article" date="2025" name="Anaerobe">
        <title>Description of Anaerococcus kampingiae sp. nov., Anaerococcus groningensis sp. nov., Anaerococcus martiniensis sp. nov., and Anaerococcus cruorum sp. nov., isolated from human clinical specimens.</title>
        <authorList>
            <person name="Boiten K.E."/>
            <person name="Meijer J."/>
            <person name="van Wezel E.M."/>
            <person name="Veloo A.C.M."/>
        </authorList>
    </citation>
    <scope>NUCLEOTIDE SEQUENCE [LARGE SCALE GENOMIC DNA]</scope>
    <source>
        <strain evidence="8 9">ENR0874</strain>
    </source>
</reference>
<dbReference type="PRINTS" id="PR00070">
    <property type="entry name" value="DHFR"/>
</dbReference>
<evidence type="ECO:0000256" key="4">
    <source>
        <dbReference type="ARBA" id="ARBA00022563"/>
    </source>
</evidence>
<dbReference type="SUPFAM" id="SSF53597">
    <property type="entry name" value="Dihydrofolate reductase-like"/>
    <property type="match status" value="1"/>
</dbReference>
<keyword evidence="9" id="KW-1185">Reference proteome</keyword>
<dbReference type="PANTHER" id="PTHR48069">
    <property type="entry name" value="DIHYDROFOLATE REDUCTASE"/>
    <property type="match status" value="1"/>
</dbReference>
<evidence type="ECO:0000256" key="3">
    <source>
        <dbReference type="ARBA" id="ARBA00012856"/>
    </source>
</evidence>
<evidence type="ECO:0000313" key="8">
    <source>
        <dbReference type="EMBL" id="MFO3668037.1"/>
    </source>
</evidence>